<comment type="caution">
    <text evidence="10">The sequence shown here is derived from an EMBL/GenBank/DDBJ whole genome shotgun (WGS) entry which is preliminary data.</text>
</comment>
<dbReference type="GO" id="GO:0006817">
    <property type="term" value="P:phosphate ion transport"/>
    <property type="evidence" value="ECO:0007669"/>
    <property type="project" value="UniProtKB-KW"/>
</dbReference>
<dbReference type="AlphaFoldDB" id="A0A839SQ67"/>
<feature type="domain" description="PhoU" evidence="9">
    <location>
        <begin position="129"/>
        <end position="214"/>
    </location>
</feature>
<organism evidence="10 11">
    <name type="scientific">Limibacillus halophilus</name>
    <dbReference type="NCBI Taxonomy" id="1579333"/>
    <lineage>
        <taxon>Bacteria</taxon>
        <taxon>Pseudomonadati</taxon>
        <taxon>Pseudomonadota</taxon>
        <taxon>Alphaproteobacteria</taxon>
        <taxon>Rhodospirillales</taxon>
        <taxon>Rhodovibrionaceae</taxon>
        <taxon>Limibacillus</taxon>
    </lineage>
</organism>
<dbReference type="Proteomes" id="UP000581135">
    <property type="component" value="Unassembled WGS sequence"/>
</dbReference>
<dbReference type="GO" id="GO:0045936">
    <property type="term" value="P:negative regulation of phosphate metabolic process"/>
    <property type="evidence" value="ECO:0007669"/>
    <property type="project" value="InterPro"/>
</dbReference>
<evidence type="ECO:0000313" key="11">
    <source>
        <dbReference type="Proteomes" id="UP000581135"/>
    </source>
</evidence>
<feature type="domain" description="PhoU" evidence="9">
    <location>
        <begin position="26"/>
        <end position="114"/>
    </location>
</feature>
<dbReference type="SUPFAM" id="SSF109755">
    <property type="entry name" value="PhoU-like"/>
    <property type="match status" value="1"/>
</dbReference>
<protein>
    <recommendedName>
        <fullName evidence="8">Phosphate-specific transport system accessory protein PhoU</fullName>
    </recommendedName>
</protein>
<evidence type="ECO:0000256" key="4">
    <source>
        <dbReference type="ARBA" id="ARBA00022448"/>
    </source>
</evidence>
<comment type="similarity">
    <text evidence="2 8">Belongs to the PhoU family.</text>
</comment>
<dbReference type="PIRSF" id="PIRSF003107">
    <property type="entry name" value="PhoU"/>
    <property type="match status" value="1"/>
</dbReference>
<evidence type="ECO:0000256" key="8">
    <source>
        <dbReference type="PIRNR" id="PIRNR003107"/>
    </source>
</evidence>
<keyword evidence="4 8" id="KW-0813">Transport</keyword>
<name>A0A839SQ67_9PROT</name>
<dbReference type="InterPro" id="IPR026022">
    <property type="entry name" value="PhoU_dom"/>
</dbReference>
<evidence type="ECO:0000256" key="5">
    <source>
        <dbReference type="ARBA" id="ARBA00022490"/>
    </source>
</evidence>
<dbReference type="InterPro" id="IPR028366">
    <property type="entry name" value="PhoU"/>
</dbReference>
<sequence>MGTGNEHKDHIVRSFDEQLDLLTQSIVRMGGIAESQLSLSIQALVRRDSDLAGKVVANDAELDRLEHQVDEMVVRLLALRQPMAIDLRDVISALKISSDAERIGDYIRNIAKRTLALNQLPPIKPLYAIPRMAQLVETSIKDVFDAYVERDVERAAEVWRRDEEVDEMYTSLFRELLTYMMEDPRSITTCTHLLFIAKNIERIGDHATNIAEVVTFLVTGKHLTEGRPKGDTTSYTVFTQDSQEAEGGNHDA</sequence>
<comment type="subunit">
    <text evidence="3 8">Homodimer.</text>
</comment>
<comment type="function">
    <text evidence="7 8">Plays a role in the regulation of phosphate uptake.</text>
</comment>
<evidence type="ECO:0000256" key="7">
    <source>
        <dbReference type="ARBA" id="ARBA00056181"/>
    </source>
</evidence>
<keyword evidence="6 8" id="KW-0592">Phosphate transport</keyword>
<dbReference type="EMBL" id="JACHXA010000001">
    <property type="protein sequence ID" value="MBB3064089.1"/>
    <property type="molecule type" value="Genomic_DNA"/>
</dbReference>
<dbReference type="PANTHER" id="PTHR42930">
    <property type="entry name" value="PHOSPHATE-SPECIFIC TRANSPORT SYSTEM ACCESSORY PROTEIN PHOU"/>
    <property type="match status" value="1"/>
</dbReference>
<keyword evidence="11" id="KW-1185">Reference proteome</keyword>
<dbReference type="NCBIfam" id="TIGR02135">
    <property type="entry name" value="phoU_full"/>
    <property type="match status" value="1"/>
</dbReference>
<keyword evidence="5 8" id="KW-0963">Cytoplasm</keyword>
<dbReference type="Pfam" id="PF01895">
    <property type="entry name" value="PhoU"/>
    <property type="match status" value="2"/>
</dbReference>
<dbReference type="Gene3D" id="1.20.58.220">
    <property type="entry name" value="Phosphate transport system protein phou homolog 2, domain 2"/>
    <property type="match status" value="2"/>
</dbReference>
<comment type="subcellular location">
    <subcellularLocation>
        <location evidence="1 8">Cytoplasm</location>
    </subcellularLocation>
</comment>
<accession>A0A839SQ67</accession>
<dbReference type="FunFam" id="1.20.58.220:FF:000004">
    <property type="entry name" value="Phosphate-specific transport system accessory protein PhoU"/>
    <property type="match status" value="1"/>
</dbReference>
<proteinExistence type="inferred from homology"/>
<dbReference type="RefSeq" id="WP_183414904.1">
    <property type="nucleotide sequence ID" value="NZ_JACHXA010000001.1"/>
</dbReference>
<evidence type="ECO:0000256" key="6">
    <source>
        <dbReference type="ARBA" id="ARBA00022592"/>
    </source>
</evidence>
<evidence type="ECO:0000313" key="10">
    <source>
        <dbReference type="EMBL" id="MBB3064089.1"/>
    </source>
</evidence>
<reference evidence="10 11" key="1">
    <citation type="submission" date="2020-08" db="EMBL/GenBank/DDBJ databases">
        <title>Genomic Encyclopedia of Type Strains, Phase III (KMG-III): the genomes of soil and plant-associated and newly described type strains.</title>
        <authorList>
            <person name="Whitman W."/>
        </authorList>
    </citation>
    <scope>NUCLEOTIDE SEQUENCE [LARGE SCALE GENOMIC DNA]</scope>
    <source>
        <strain evidence="10 11">CECT 8803</strain>
    </source>
</reference>
<dbReference type="PANTHER" id="PTHR42930:SF3">
    <property type="entry name" value="PHOSPHATE-SPECIFIC TRANSPORT SYSTEM ACCESSORY PROTEIN PHOU"/>
    <property type="match status" value="1"/>
</dbReference>
<dbReference type="GO" id="GO:0005737">
    <property type="term" value="C:cytoplasm"/>
    <property type="evidence" value="ECO:0007669"/>
    <property type="project" value="UniProtKB-SubCell"/>
</dbReference>
<evidence type="ECO:0000256" key="2">
    <source>
        <dbReference type="ARBA" id="ARBA00008107"/>
    </source>
</evidence>
<gene>
    <name evidence="10" type="ORF">FHR98_000354</name>
</gene>
<dbReference type="InterPro" id="IPR038078">
    <property type="entry name" value="PhoU-like_sf"/>
</dbReference>
<evidence type="ECO:0000259" key="9">
    <source>
        <dbReference type="Pfam" id="PF01895"/>
    </source>
</evidence>
<evidence type="ECO:0000256" key="3">
    <source>
        <dbReference type="ARBA" id="ARBA00011738"/>
    </source>
</evidence>
<evidence type="ECO:0000256" key="1">
    <source>
        <dbReference type="ARBA" id="ARBA00004496"/>
    </source>
</evidence>
<dbReference type="GO" id="GO:0030643">
    <property type="term" value="P:intracellular phosphate ion homeostasis"/>
    <property type="evidence" value="ECO:0007669"/>
    <property type="project" value="InterPro"/>
</dbReference>